<dbReference type="OrthoDB" id="7199213at2"/>
<dbReference type="InParanoid" id="A0A420WF88"/>
<organism evidence="2 3">
    <name type="scientific">Litorimonas taeanensis</name>
    <dbReference type="NCBI Taxonomy" id="568099"/>
    <lineage>
        <taxon>Bacteria</taxon>
        <taxon>Pseudomonadati</taxon>
        <taxon>Pseudomonadota</taxon>
        <taxon>Alphaproteobacteria</taxon>
        <taxon>Maricaulales</taxon>
        <taxon>Robiginitomaculaceae</taxon>
    </lineage>
</organism>
<dbReference type="Gene3D" id="3.40.50.10330">
    <property type="entry name" value="Probable inorganic polyphosphate/atp-NAD kinase, domain 1"/>
    <property type="match status" value="1"/>
</dbReference>
<dbReference type="SUPFAM" id="SSF111331">
    <property type="entry name" value="NAD kinase/diacylglycerol kinase-like"/>
    <property type="match status" value="1"/>
</dbReference>
<dbReference type="Proteomes" id="UP000282211">
    <property type="component" value="Unassembled WGS sequence"/>
</dbReference>
<dbReference type="InterPro" id="IPR001206">
    <property type="entry name" value="Diacylglycerol_kinase_cat_dom"/>
</dbReference>
<name>A0A420WF88_9PROT</name>
<proteinExistence type="predicted"/>
<sequence>MMSYKKPVVIINTASGSSSDIREEISEIFQKDYGVSPRCYLIQSQDLDETLETVLSSGCDLLITYGGDGTALAAANRAQDFMANDVAVPVVPLPGGTMNVLPKALYGTEDWEAALRLALSQSQPCWRPVGVINDCIFIVAAMIGTIVRMGVTRELVREGDIIAASKNLTETIKESLQEVRQDNAKNRSAAHFDYILNHDGRRVIQSANLLLFTCPNMNEFSIQPEAFEAVGVDVHSFSDLSSLGLSAFFNKWREDEATHLAFTDRAKVLGDGEIDVLLDGEHRMMQFPLTIALKQKGALFLCPPL</sequence>
<evidence type="ECO:0000313" key="3">
    <source>
        <dbReference type="Proteomes" id="UP000282211"/>
    </source>
</evidence>
<protein>
    <submittedName>
        <fullName evidence="2">Diacylglycerol kinase family enzyme</fullName>
    </submittedName>
</protein>
<dbReference type="InterPro" id="IPR016064">
    <property type="entry name" value="NAD/diacylglycerol_kinase_sf"/>
</dbReference>
<dbReference type="AlphaFoldDB" id="A0A420WF88"/>
<dbReference type="RefSeq" id="WP_121102546.1">
    <property type="nucleotide sequence ID" value="NZ_RBII01000002.1"/>
</dbReference>
<dbReference type="Pfam" id="PF00781">
    <property type="entry name" value="DAGK_cat"/>
    <property type="match status" value="1"/>
</dbReference>
<feature type="domain" description="DAGKc" evidence="1">
    <location>
        <begin position="8"/>
        <end position="121"/>
    </location>
</feature>
<dbReference type="EMBL" id="RBII01000002">
    <property type="protein sequence ID" value="RKQ69647.1"/>
    <property type="molecule type" value="Genomic_DNA"/>
</dbReference>
<keyword evidence="2" id="KW-0418">Kinase</keyword>
<gene>
    <name evidence="2" type="ORF">DES40_2451</name>
</gene>
<reference evidence="2 3" key="1">
    <citation type="submission" date="2018-10" db="EMBL/GenBank/DDBJ databases">
        <title>Genomic Encyclopedia of Type Strains, Phase IV (KMG-IV): sequencing the most valuable type-strain genomes for metagenomic binning, comparative biology and taxonomic classification.</title>
        <authorList>
            <person name="Goeker M."/>
        </authorList>
    </citation>
    <scope>NUCLEOTIDE SEQUENCE [LARGE SCALE GENOMIC DNA]</scope>
    <source>
        <strain evidence="2 3">DSM 22008</strain>
    </source>
</reference>
<dbReference type="InterPro" id="IPR017438">
    <property type="entry name" value="ATP-NAD_kinase_N"/>
</dbReference>
<dbReference type="GO" id="GO:0016301">
    <property type="term" value="F:kinase activity"/>
    <property type="evidence" value="ECO:0007669"/>
    <property type="project" value="UniProtKB-KW"/>
</dbReference>
<keyword evidence="3" id="KW-1185">Reference proteome</keyword>
<keyword evidence="2" id="KW-0808">Transferase</keyword>
<accession>A0A420WF88</accession>
<comment type="caution">
    <text evidence="2">The sequence shown here is derived from an EMBL/GenBank/DDBJ whole genome shotgun (WGS) entry which is preliminary data.</text>
</comment>
<evidence type="ECO:0000313" key="2">
    <source>
        <dbReference type="EMBL" id="RKQ69647.1"/>
    </source>
</evidence>
<evidence type="ECO:0000259" key="1">
    <source>
        <dbReference type="Pfam" id="PF00781"/>
    </source>
</evidence>